<keyword evidence="1" id="KW-0732">Signal</keyword>
<dbReference type="Proteomes" id="UP000824998">
    <property type="component" value="Unassembled WGS sequence"/>
</dbReference>
<dbReference type="Pfam" id="PF12697">
    <property type="entry name" value="Abhydrolase_6"/>
    <property type="match status" value="1"/>
</dbReference>
<accession>A0A9P7YTV7</accession>
<dbReference type="Gene3D" id="3.40.50.1820">
    <property type="entry name" value="alpha/beta hydrolase"/>
    <property type="match status" value="1"/>
</dbReference>
<protein>
    <submittedName>
        <fullName evidence="3">Alpha/Beta hydrolase protein</fullName>
    </submittedName>
</protein>
<dbReference type="AlphaFoldDB" id="A0A9P7YTV7"/>
<dbReference type="EMBL" id="MU251357">
    <property type="protein sequence ID" value="KAG9239617.1"/>
    <property type="molecule type" value="Genomic_DNA"/>
</dbReference>
<evidence type="ECO:0000256" key="1">
    <source>
        <dbReference type="SAM" id="SignalP"/>
    </source>
</evidence>
<name>A0A9P7YTV7_9HELO</name>
<dbReference type="InterPro" id="IPR029058">
    <property type="entry name" value="AB_hydrolase_fold"/>
</dbReference>
<feature type="domain" description="AB hydrolase-1" evidence="2">
    <location>
        <begin position="107"/>
        <end position="335"/>
    </location>
</feature>
<evidence type="ECO:0000313" key="4">
    <source>
        <dbReference type="Proteomes" id="UP000824998"/>
    </source>
</evidence>
<dbReference type="GO" id="GO:0016787">
    <property type="term" value="F:hydrolase activity"/>
    <property type="evidence" value="ECO:0007669"/>
    <property type="project" value="UniProtKB-KW"/>
</dbReference>
<keyword evidence="4" id="KW-1185">Reference proteome</keyword>
<reference evidence="3" key="1">
    <citation type="journal article" date="2021" name="IMA Fungus">
        <title>Genomic characterization of three marine fungi, including Emericellopsis atlantica sp. nov. with signatures of a generalist lifestyle and marine biomass degradation.</title>
        <authorList>
            <person name="Hagestad O.C."/>
            <person name="Hou L."/>
            <person name="Andersen J.H."/>
            <person name="Hansen E.H."/>
            <person name="Altermark B."/>
            <person name="Li C."/>
            <person name="Kuhnert E."/>
            <person name="Cox R.J."/>
            <person name="Crous P.W."/>
            <person name="Spatafora J.W."/>
            <person name="Lail K."/>
            <person name="Amirebrahimi M."/>
            <person name="Lipzen A."/>
            <person name="Pangilinan J."/>
            <person name="Andreopoulos W."/>
            <person name="Hayes R.D."/>
            <person name="Ng V."/>
            <person name="Grigoriev I.V."/>
            <person name="Jackson S.A."/>
            <person name="Sutton T.D.S."/>
            <person name="Dobson A.D.W."/>
            <person name="Rama T."/>
        </authorList>
    </citation>
    <scope>NUCLEOTIDE SEQUENCE</scope>
    <source>
        <strain evidence="3">TRa018bII</strain>
    </source>
</reference>
<feature type="signal peptide" evidence="1">
    <location>
        <begin position="1"/>
        <end position="20"/>
    </location>
</feature>
<comment type="caution">
    <text evidence="3">The sequence shown here is derived from an EMBL/GenBank/DDBJ whole genome shotgun (WGS) entry which is preliminary data.</text>
</comment>
<dbReference type="SUPFAM" id="SSF53474">
    <property type="entry name" value="alpha/beta-Hydrolases"/>
    <property type="match status" value="1"/>
</dbReference>
<evidence type="ECO:0000313" key="3">
    <source>
        <dbReference type="EMBL" id="KAG9239617.1"/>
    </source>
</evidence>
<sequence>MLFGPARFSHLLLFAGLAVASRVADSALRCRELNFHIAASGLNVDISNYTLDTLLTTPLSAVFSDPTALNFQYPVNGTFDVAARYCEPRQHDHIYEKHPHSDTLQFLVHGATYTRDYWSGLVPPGDPRDANNSWVNYASEKGYPTLTVDRLGNGKSSHPDPQLILQASIQAEIIHRIIQQVRLAASPLRRSFSKVIYVGHSYGSIIGDLVTSRHPTSINALLSAPIIRAVFYSPQNPLTYHPTLFNFDVDTRGTFSIGEIITALFSIVPAPMFQGEALVVTGKYDAIFCAPGAGSQVSDCGNATAGPVAETRALFPAAKSFEAVVLEDAGHCWQNHHVAREGFEAVHAWLERVGY</sequence>
<dbReference type="InterPro" id="IPR000073">
    <property type="entry name" value="AB_hydrolase_1"/>
</dbReference>
<organism evidence="3 4">
    <name type="scientific">Amylocarpus encephaloides</name>
    <dbReference type="NCBI Taxonomy" id="45428"/>
    <lineage>
        <taxon>Eukaryota</taxon>
        <taxon>Fungi</taxon>
        <taxon>Dikarya</taxon>
        <taxon>Ascomycota</taxon>
        <taxon>Pezizomycotina</taxon>
        <taxon>Leotiomycetes</taxon>
        <taxon>Helotiales</taxon>
        <taxon>Helotiales incertae sedis</taxon>
        <taxon>Amylocarpus</taxon>
    </lineage>
</organism>
<evidence type="ECO:0000259" key="2">
    <source>
        <dbReference type="Pfam" id="PF12697"/>
    </source>
</evidence>
<gene>
    <name evidence="3" type="ORF">BJ875DRAFT_514800</name>
</gene>
<dbReference type="OrthoDB" id="190201at2759"/>
<keyword evidence="3" id="KW-0378">Hydrolase</keyword>
<proteinExistence type="predicted"/>
<feature type="chain" id="PRO_5040378098" evidence="1">
    <location>
        <begin position="21"/>
        <end position="355"/>
    </location>
</feature>